<keyword evidence="2" id="KW-1185">Reference proteome</keyword>
<protein>
    <submittedName>
        <fullName evidence="1">Uncharacterized protein</fullName>
    </submittedName>
</protein>
<gene>
    <name evidence="1" type="ORF">BU25DRAFT_444037</name>
</gene>
<reference evidence="1" key="1">
    <citation type="journal article" date="2020" name="Stud. Mycol.">
        <title>101 Dothideomycetes genomes: a test case for predicting lifestyles and emergence of pathogens.</title>
        <authorList>
            <person name="Haridas S."/>
            <person name="Albert R."/>
            <person name="Binder M."/>
            <person name="Bloem J."/>
            <person name="Labutti K."/>
            <person name="Salamov A."/>
            <person name="Andreopoulos B."/>
            <person name="Baker S."/>
            <person name="Barry K."/>
            <person name="Bills G."/>
            <person name="Bluhm B."/>
            <person name="Cannon C."/>
            <person name="Castanera R."/>
            <person name="Culley D."/>
            <person name="Daum C."/>
            <person name="Ezra D."/>
            <person name="Gonzalez J."/>
            <person name="Henrissat B."/>
            <person name="Kuo A."/>
            <person name="Liang C."/>
            <person name="Lipzen A."/>
            <person name="Lutzoni F."/>
            <person name="Magnuson J."/>
            <person name="Mondo S."/>
            <person name="Nolan M."/>
            <person name="Ohm R."/>
            <person name="Pangilinan J."/>
            <person name="Park H.-J."/>
            <person name="Ramirez L."/>
            <person name="Alfaro M."/>
            <person name="Sun H."/>
            <person name="Tritt A."/>
            <person name="Yoshinaga Y."/>
            <person name="Zwiers L.-H."/>
            <person name="Turgeon B."/>
            <person name="Goodwin S."/>
            <person name="Spatafora J."/>
            <person name="Crous P."/>
            <person name="Grigoriev I."/>
        </authorList>
    </citation>
    <scope>NUCLEOTIDE SEQUENCE</scope>
    <source>
        <strain evidence="1">CBS 525.71</strain>
    </source>
</reference>
<accession>A0ACB6SIS0</accession>
<evidence type="ECO:0000313" key="1">
    <source>
        <dbReference type="EMBL" id="KAF2633224.1"/>
    </source>
</evidence>
<evidence type="ECO:0000313" key="2">
    <source>
        <dbReference type="Proteomes" id="UP000799754"/>
    </source>
</evidence>
<name>A0ACB6SIS0_9PLEO</name>
<dbReference type="Proteomes" id="UP000799754">
    <property type="component" value="Unassembled WGS sequence"/>
</dbReference>
<proteinExistence type="predicted"/>
<organism evidence="1 2">
    <name type="scientific">Macroventuria anomochaeta</name>
    <dbReference type="NCBI Taxonomy" id="301207"/>
    <lineage>
        <taxon>Eukaryota</taxon>
        <taxon>Fungi</taxon>
        <taxon>Dikarya</taxon>
        <taxon>Ascomycota</taxon>
        <taxon>Pezizomycotina</taxon>
        <taxon>Dothideomycetes</taxon>
        <taxon>Pleosporomycetidae</taxon>
        <taxon>Pleosporales</taxon>
        <taxon>Pleosporineae</taxon>
        <taxon>Didymellaceae</taxon>
        <taxon>Macroventuria</taxon>
    </lineage>
</organism>
<comment type="caution">
    <text evidence="1">The sequence shown here is derived from an EMBL/GenBank/DDBJ whole genome shotgun (WGS) entry which is preliminary data.</text>
</comment>
<sequence length="663" mass="73828">MATTLATRPRSRAYRPKTRTGCKTCKIRRIKCDETKPHCKRCTTTGRACDGYDPGFVPTRTSPPTRTPSTSPPLLTLGQDIVDFALEIRSFDAPSFLVPLLRLESDDERINLQFYIKHAGPALARSSNSAFWQRQVLQAAHQYASIQHCVIALGAMYRRFFECTSSHIGKDVSNQQFQFALSQSNKAIQRLVRDQIENSRTGVVDKLTAMTCCVLFGSMANLQGQQQAALDHLRSGIRMLKETKLQSYDDRNSHPVNINSLRSIFTGLDIQARSSINWSDIQNWEPVVPTMQASEPADIDVSSPWALSELHCRIETLLNDTLAFNRGCVVRPFTDRENIQYEHDSLITRFQRISHTLDTLRATSLSINLPLQNSSKTILLHAQTHHWLRSSVAPLNRHFNVTSPLSATPYDAAEHFTSMMPHITHLLSLTPPSTPVYSAAPGPLSALWLIGTSAPSSCVALRKNALEVMLKHPRREGLFDGRLAGRIGMVAWELEQGAARKEMGLDKHVEGEGDLEVPEHARIVFMDVELYRGNYADRRTTQLDCERLGVLRDCGLSVAVKLWGQRSSLEVVRLLAPRSLPAALAAPAAPAHSQLASKADKAEHDMVLDNFTKSTTNVNNQFATPTALVAFEDVDSRSWCKARHHMVRIAATVSSPLDLLKTS</sequence>
<dbReference type="EMBL" id="MU006701">
    <property type="protein sequence ID" value="KAF2633224.1"/>
    <property type="molecule type" value="Genomic_DNA"/>
</dbReference>